<dbReference type="InterPro" id="IPR036291">
    <property type="entry name" value="NAD(P)-bd_dom_sf"/>
</dbReference>
<name>A0A2T6K876_9RHOB</name>
<organism evidence="3 4">
    <name type="scientific">Yoonia sediminilitoris</name>
    <dbReference type="NCBI Taxonomy" id="1286148"/>
    <lineage>
        <taxon>Bacteria</taxon>
        <taxon>Pseudomonadati</taxon>
        <taxon>Pseudomonadota</taxon>
        <taxon>Alphaproteobacteria</taxon>
        <taxon>Rhodobacterales</taxon>
        <taxon>Paracoccaceae</taxon>
        <taxon>Yoonia</taxon>
    </lineage>
</organism>
<dbReference type="PRINTS" id="PR00081">
    <property type="entry name" value="GDHRDH"/>
</dbReference>
<comment type="caution">
    <text evidence="3">The sequence shown here is derived from an EMBL/GenBank/DDBJ whole genome shotgun (WGS) entry which is preliminary data.</text>
</comment>
<dbReference type="GO" id="GO:0016020">
    <property type="term" value="C:membrane"/>
    <property type="evidence" value="ECO:0007669"/>
    <property type="project" value="TreeGrafter"/>
</dbReference>
<reference evidence="3 4" key="1">
    <citation type="submission" date="2018-04" db="EMBL/GenBank/DDBJ databases">
        <title>Genomic Encyclopedia of Archaeal and Bacterial Type Strains, Phase II (KMG-II): from individual species to whole genera.</title>
        <authorList>
            <person name="Goeker M."/>
        </authorList>
    </citation>
    <scope>NUCLEOTIDE SEQUENCE [LARGE SCALE GENOMIC DNA]</scope>
    <source>
        <strain evidence="3 4">DSM 29955</strain>
    </source>
</reference>
<dbReference type="Proteomes" id="UP000244523">
    <property type="component" value="Unassembled WGS sequence"/>
</dbReference>
<dbReference type="PANTHER" id="PTHR44196">
    <property type="entry name" value="DEHYDROGENASE/REDUCTASE SDR FAMILY MEMBER 7B"/>
    <property type="match status" value="1"/>
</dbReference>
<dbReference type="InterPro" id="IPR002347">
    <property type="entry name" value="SDR_fam"/>
</dbReference>
<evidence type="ECO:0000256" key="1">
    <source>
        <dbReference type="ARBA" id="ARBA00006484"/>
    </source>
</evidence>
<dbReference type="SUPFAM" id="SSF51735">
    <property type="entry name" value="NAD(P)-binding Rossmann-fold domains"/>
    <property type="match status" value="1"/>
</dbReference>
<evidence type="ECO:0000256" key="2">
    <source>
        <dbReference type="ARBA" id="ARBA00023002"/>
    </source>
</evidence>
<dbReference type="Pfam" id="PF00106">
    <property type="entry name" value="adh_short"/>
    <property type="match status" value="1"/>
</dbReference>
<dbReference type="Gene3D" id="3.40.50.720">
    <property type="entry name" value="NAD(P)-binding Rossmann-like Domain"/>
    <property type="match status" value="1"/>
</dbReference>
<sequence>MVADEKSDGKRMTAEIRRKTIVIGATGGMGSAVALDRARQGDVLALIGRDHSRLAQIAQKIGEKHEKPGVLTVDLGDMKSCARCINETVELMDGLDTLIFCAGAHVRGRTIEAHLQSWDHVLDVNFRAFVHLVRAGIGRINGSGHGAVIAIGSITPAYAGAGMNLAAKRALGGFCETLFDDVREFGTKVSVIHPGFVATSMSASPRLQSDLMIQPDDISAAVGFILQTASTACPTEIVIRPQRSPYK</sequence>
<accession>A0A2T6K876</accession>
<dbReference type="CDD" id="cd05233">
    <property type="entry name" value="SDR_c"/>
    <property type="match status" value="1"/>
</dbReference>
<evidence type="ECO:0000313" key="3">
    <source>
        <dbReference type="EMBL" id="PUB10917.1"/>
    </source>
</evidence>
<comment type="similarity">
    <text evidence="1">Belongs to the short-chain dehydrogenases/reductases (SDR) family.</text>
</comment>
<keyword evidence="2" id="KW-0560">Oxidoreductase</keyword>
<dbReference type="PANTHER" id="PTHR44196:SF1">
    <property type="entry name" value="DEHYDROGENASE_REDUCTASE SDR FAMILY MEMBER 7B"/>
    <property type="match status" value="1"/>
</dbReference>
<proteinExistence type="inferred from homology"/>
<dbReference type="GO" id="GO:0016491">
    <property type="term" value="F:oxidoreductase activity"/>
    <property type="evidence" value="ECO:0007669"/>
    <property type="project" value="UniProtKB-KW"/>
</dbReference>
<gene>
    <name evidence="3" type="ORF">C8N45_11690</name>
</gene>
<dbReference type="EMBL" id="QBUD01000016">
    <property type="protein sequence ID" value="PUB10917.1"/>
    <property type="molecule type" value="Genomic_DNA"/>
</dbReference>
<keyword evidence="4" id="KW-1185">Reference proteome</keyword>
<protein>
    <submittedName>
        <fullName evidence="3">NADP-dependent 3-hydroxy acid dehydrogenase YdfG</fullName>
    </submittedName>
</protein>
<dbReference type="AlphaFoldDB" id="A0A2T6K876"/>
<evidence type="ECO:0000313" key="4">
    <source>
        <dbReference type="Proteomes" id="UP000244523"/>
    </source>
</evidence>